<sequence length="90" mass="10273">DQVGDKNDLIAQEFVNNNDKINTINLKLEVMFQEIRDLKSENPPTIEIVDTCTVKVQIHPLLNHQLPTVEITKTIDPNTVEITNKPQLKL</sequence>
<organism evidence="1 2">
    <name type="scientific">Cetraspora pellucida</name>
    <dbReference type="NCBI Taxonomy" id="1433469"/>
    <lineage>
        <taxon>Eukaryota</taxon>
        <taxon>Fungi</taxon>
        <taxon>Fungi incertae sedis</taxon>
        <taxon>Mucoromycota</taxon>
        <taxon>Glomeromycotina</taxon>
        <taxon>Glomeromycetes</taxon>
        <taxon>Diversisporales</taxon>
        <taxon>Gigasporaceae</taxon>
        <taxon>Cetraspora</taxon>
    </lineage>
</organism>
<reference evidence="1" key="1">
    <citation type="submission" date="2021-06" db="EMBL/GenBank/DDBJ databases">
        <authorList>
            <person name="Kallberg Y."/>
            <person name="Tangrot J."/>
            <person name="Rosling A."/>
        </authorList>
    </citation>
    <scope>NUCLEOTIDE SEQUENCE</scope>
    <source>
        <strain evidence="1">FL966</strain>
    </source>
</reference>
<evidence type="ECO:0000313" key="2">
    <source>
        <dbReference type="Proteomes" id="UP000789759"/>
    </source>
</evidence>
<protein>
    <submittedName>
        <fullName evidence="1">13023_t:CDS:1</fullName>
    </submittedName>
</protein>
<name>A0A9N9CYI6_9GLOM</name>
<accession>A0A9N9CYI6</accession>
<comment type="caution">
    <text evidence="1">The sequence shown here is derived from an EMBL/GenBank/DDBJ whole genome shotgun (WGS) entry which is preliminary data.</text>
</comment>
<keyword evidence="2" id="KW-1185">Reference proteome</keyword>
<gene>
    <name evidence="1" type="ORF">CPELLU_LOCUS7809</name>
</gene>
<feature type="non-terminal residue" evidence="1">
    <location>
        <position position="90"/>
    </location>
</feature>
<dbReference type="Proteomes" id="UP000789759">
    <property type="component" value="Unassembled WGS sequence"/>
</dbReference>
<evidence type="ECO:0000313" key="1">
    <source>
        <dbReference type="EMBL" id="CAG8618722.1"/>
    </source>
</evidence>
<dbReference type="EMBL" id="CAJVQA010005351">
    <property type="protein sequence ID" value="CAG8618722.1"/>
    <property type="molecule type" value="Genomic_DNA"/>
</dbReference>
<proteinExistence type="predicted"/>
<dbReference type="AlphaFoldDB" id="A0A9N9CYI6"/>